<evidence type="ECO:0000313" key="1">
    <source>
        <dbReference type="EMBL" id="GAA3104133.1"/>
    </source>
</evidence>
<sequence>MGEAEVIVQLRSSPRPATAGTADVSDVRSLLERRFGVTVTAEPLHPGVGDPALIGWHRVAVPADVDAEAVATALRGHPAVEAAYVKPPADLP</sequence>
<accession>A0ABP6MDN8</accession>
<reference evidence="2" key="1">
    <citation type="journal article" date="2019" name="Int. J. Syst. Evol. Microbiol.">
        <title>The Global Catalogue of Microorganisms (GCM) 10K type strain sequencing project: providing services to taxonomists for standard genome sequencing and annotation.</title>
        <authorList>
            <consortium name="The Broad Institute Genomics Platform"/>
            <consortium name="The Broad Institute Genome Sequencing Center for Infectious Disease"/>
            <person name="Wu L."/>
            <person name="Ma J."/>
        </authorList>
    </citation>
    <scope>NUCLEOTIDE SEQUENCE [LARGE SCALE GENOMIC DNA]</scope>
    <source>
        <strain evidence="2">JCM 9092</strain>
    </source>
</reference>
<evidence type="ECO:0000313" key="2">
    <source>
        <dbReference type="Proteomes" id="UP001501637"/>
    </source>
</evidence>
<gene>
    <name evidence="1" type="ORF">GCM10010449_29020</name>
</gene>
<comment type="caution">
    <text evidence="1">The sequence shown here is derived from an EMBL/GenBank/DDBJ whole genome shotgun (WGS) entry which is preliminary data.</text>
</comment>
<dbReference type="Proteomes" id="UP001501637">
    <property type="component" value="Unassembled WGS sequence"/>
</dbReference>
<protein>
    <submittedName>
        <fullName evidence="1">Uncharacterized protein</fullName>
    </submittedName>
</protein>
<proteinExistence type="predicted"/>
<name>A0ABP6MDN8_9ACTN</name>
<keyword evidence="2" id="KW-1185">Reference proteome</keyword>
<dbReference type="RefSeq" id="WP_344521304.1">
    <property type="nucleotide sequence ID" value="NZ_BAAAUG010000042.1"/>
</dbReference>
<dbReference type="EMBL" id="BAAAUG010000042">
    <property type="protein sequence ID" value="GAA3104133.1"/>
    <property type="molecule type" value="Genomic_DNA"/>
</dbReference>
<organism evidence="1 2">
    <name type="scientific">Streptomyces rectiviolaceus</name>
    <dbReference type="NCBI Taxonomy" id="332591"/>
    <lineage>
        <taxon>Bacteria</taxon>
        <taxon>Bacillati</taxon>
        <taxon>Actinomycetota</taxon>
        <taxon>Actinomycetes</taxon>
        <taxon>Kitasatosporales</taxon>
        <taxon>Streptomycetaceae</taxon>
        <taxon>Streptomyces</taxon>
    </lineage>
</organism>